<dbReference type="AlphaFoldDB" id="D8Q8U1"/>
<dbReference type="EMBL" id="GL377308">
    <property type="protein sequence ID" value="EFI95535.1"/>
    <property type="molecule type" value="Genomic_DNA"/>
</dbReference>
<name>D8Q8U1_SCHCM</name>
<protein>
    <recommendedName>
        <fullName evidence="4">MARVEL domain-containing protein</fullName>
    </recommendedName>
</protein>
<evidence type="ECO:0000256" key="1">
    <source>
        <dbReference type="SAM" id="Phobius"/>
    </source>
</evidence>
<organism evidence="3">
    <name type="scientific">Schizophyllum commune (strain H4-8 / FGSC 9210)</name>
    <name type="common">Split gill fungus</name>
    <dbReference type="NCBI Taxonomy" id="578458"/>
    <lineage>
        <taxon>Eukaryota</taxon>
        <taxon>Fungi</taxon>
        <taxon>Dikarya</taxon>
        <taxon>Basidiomycota</taxon>
        <taxon>Agaricomycotina</taxon>
        <taxon>Agaricomycetes</taxon>
        <taxon>Agaricomycetidae</taxon>
        <taxon>Agaricales</taxon>
        <taxon>Schizophyllaceae</taxon>
        <taxon>Schizophyllum</taxon>
    </lineage>
</organism>
<accession>D8Q8U1</accession>
<feature type="transmembrane region" description="Helical" evidence="1">
    <location>
        <begin position="153"/>
        <end position="176"/>
    </location>
</feature>
<proteinExistence type="predicted"/>
<dbReference type="VEuPathDB" id="FungiDB:SCHCODRAFT_02632554"/>
<sequence length="218" mass="23654">MAYRADTVNTGTTATDVHDNGVARNYGAPVHYDHSPLRKGLYTLLTLLSITLAGLTITRIVNTESVRPPGRGSYDKVTAELLASSLLTIPWAIHAIHSLRRRIDTGFGRSFAHELGALLALWLLWLIGAAVATSHWRDESSCWYQFSCRLLTAITAIAWSGFVIITFLVIASAILGSKKGGFGKPMHAQYDGRHAGAYDAPITTRNAKHAEMGTAAHV</sequence>
<dbReference type="Proteomes" id="UP000007431">
    <property type="component" value="Unassembled WGS sequence"/>
</dbReference>
<dbReference type="HOGENOM" id="CLU_095057_0_0_1"/>
<evidence type="ECO:0008006" key="4">
    <source>
        <dbReference type="Google" id="ProtNLM"/>
    </source>
</evidence>
<dbReference type="KEGG" id="scm:SCHCO_02632554"/>
<gene>
    <name evidence="2" type="ORF">SCHCODRAFT_235839</name>
</gene>
<keyword evidence="1" id="KW-0472">Membrane</keyword>
<feature type="transmembrane region" description="Helical" evidence="1">
    <location>
        <begin position="41"/>
        <end position="61"/>
    </location>
</feature>
<reference evidence="2 3" key="1">
    <citation type="journal article" date="2010" name="Nat. Biotechnol.">
        <title>Genome sequence of the model mushroom Schizophyllum commune.</title>
        <authorList>
            <person name="Ohm R.A."/>
            <person name="de Jong J.F."/>
            <person name="Lugones L.G."/>
            <person name="Aerts A."/>
            <person name="Kothe E."/>
            <person name="Stajich J.E."/>
            <person name="de Vries R.P."/>
            <person name="Record E."/>
            <person name="Levasseur A."/>
            <person name="Baker S.E."/>
            <person name="Bartholomew K.A."/>
            <person name="Coutinho P.M."/>
            <person name="Erdmann S."/>
            <person name="Fowler T.J."/>
            <person name="Gathman A.C."/>
            <person name="Lombard V."/>
            <person name="Henrissat B."/>
            <person name="Knabe N."/>
            <person name="Kuees U."/>
            <person name="Lilly W.W."/>
            <person name="Lindquist E."/>
            <person name="Lucas S."/>
            <person name="Magnuson J.K."/>
            <person name="Piumi F."/>
            <person name="Raudaskoski M."/>
            <person name="Salamov A."/>
            <person name="Schmutz J."/>
            <person name="Schwarze F.W.M.R."/>
            <person name="vanKuyk P.A."/>
            <person name="Horton J.S."/>
            <person name="Grigoriev I.V."/>
            <person name="Woesten H.A.B."/>
        </authorList>
    </citation>
    <scope>NUCLEOTIDE SEQUENCE [LARGE SCALE GENOMIC DNA]</scope>
    <source>
        <strain evidence="3">H4-8 / FGSC 9210</strain>
    </source>
</reference>
<keyword evidence="1" id="KW-1133">Transmembrane helix</keyword>
<dbReference type="GeneID" id="9587928"/>
<evidence type="ECO:0000313" key="3">
    <source>
        <dbReference type="Proteomes" id="UP000007431"/>
    </source>
</evidence>
<dbReference type="OrthoDB" id="2501127at2759"/>
<dbReference type="STRING" id="578458.D8Q8U1"/>
<feature type="transmembrane region" description="Helical" evidence="1">
    <location>
        <begin position="111"/>
        <end position="133"/>
    </location>
</feature>
<keyword evidence="3" id="KW-1185">Reference proteome</keyword>
<dbReference type="InParanoid" id="D8Q8U1"/>
<dbReference type="RefSeq" id="XP_003030438.1">
    <property type="nucleotide sequence ID" value="XM_003030392.1"/>
</dbReference>
<evidence type="ECO:0000313" key="2">
    <source>
        <dbReference type="EMBL" id="EFI95535.1"/>
    </source>
</evidence>
<keyword evidence="1" id="KW-0812">Transmembrane</keyword>
<feature type="transmembrane region" description="Helical" evidence="1">
    <location>
        <begin position="81"/>
        <end position="99"/>
    </location>
</feature>
<dbReference type="OMA" id="HTESAFC"/>